<comment type="similarity">
    <text evidence="1">Belongs to the bacterial solute-binding protein ModA family.</text>
</comment>
<comment type="caution">
    <text evidence="4">The sequence shown here is derived from an EMBL/GenBank/DDBJ whole genome shotgun (WGS) entry which is preliminary data.</text>
</comment>
<gene>
    <name evidence="4" type="primary">modA</name>
    <name evidence="4" type="ORF">RFV38_04005</name>
</gene>
<dbReference type="InterPro" id="IPR005950">
    <property type="entry name" value="ModA"/>
</dbReference>
<evidence type="ECO:0000256" key="1">
    <source>
        <dbReference type="ARBA" id="ARBA00009175"/>
    </source>
</evidence>
<name>A0ABU4W831_9FUSO</name>
<dbReference type="PANTHER" id="PTHR30632">
    <property type="entry name" value="MOLYBDATE-BINDING PERIPLASMIC PROTEIN"/>
    <property type="match status" value="1"/>
</dbReference>
<evidence type="ECO:0000313" key="5">
    <source>
        <dbReference type="Proteomes" id="UP001279681"/>
    </source>
</evidence>
<reference evidence="5" key="1">
    <citation type="submission" date="2023-07" db="EMBL/GenBank/DDBJ databases">
        <authorList>
            <person name="Colorado M.A."/>
            <person name="Villamil L.M."/>
            <person name="Melo J.F."/>
            <person name="Rodriguez J.A."/>
            <person name="Ruiz R.Y."/>
        </authorList>
    </citation>
    <scope>NUCLEOTIDE SEQUENCE [LARGE SCALE GENOMIC DNA]</scope>
    <source>
        <strain evidence="5">C33</strain>
    </source>
</reference>
<evidence type="ECO:0000313" key="4">
    <source>
        <dbReference type="EMBL" id="MDX8335673.1"/>
    </source>
</evidence>
<keyword evidence="5" id="KW-1185">Reference proteome</keyword>
<keyword evidence="2" id="KW-0479">Metal-binding</keyword>
<dbReference type="NCBIfam" id="TIGR01256">
    <property type="entry name" value="modA"/>
    <property type="match status" value="1"/>
</dbReference>
<dbReference type="SUPFAM" id="SSF53850">
    <property type="entry name" value="Periplasmic binding protein-like II"/>
    <property type="match status" value="1"/>
</dbReference>
<evidence type="ECO:0000256" key="3">
    <source>
        <dbReference type="ARBA" id="ARBA00022729"/>
    </source>
</evidence>
<dbReference type="RefSeq" id="WP_320313082.1">
    <property type="nucleotide sequence ID" value="NZ_JAVIKH010000004.1"/>
</dbReference>
<dbReference type="InterPro" id="IPR050682">
    <property type="entry name" value="ModA/WtpA"/>
</dbReference>
<evidence type="ECO:0000256" key="2">
    <source>
        <dbReference type="ARBA" id="ARBA00022723"/>
    </source>
</evidence>
<dbReference type="PANTHER" id="PTHR30632:SF17">
    <property type="entry name" value="MOLYBDATE-BINDING PROTEIN MODA"/>
    <property type="match status" value="1"/>
</dbReference>
<proteinExistence type="inferred from homology"/>
<organism evidence="4 5">
    <name type="scientific">Candidatus Cetobacterium colombiensis</name>
    <dbReference type="NCBI Taxonomy" id="3073100"/>
    <lineage>
        <taxon>Bacteria</taxon>
        <taxon>Fusobacteriati</taxon>
        <taxon>Fusobacteriota</taxon>
        <taxon>Fusobacteriia</taxon>
        <taxon>Fusobacteriales</taxon>
        <taxon>Fusobacteriaceae</taxon>
        <taxon>Cetobacterium</taxon>
    </lineage>
</organism>
<sequence length="221" mass="25132">MYKVILIFFILIQSIFSKEILISGAASLKEYLEKNINEYKKINPDLNISLNLGGSGTLKRQLEQGGNVDIIFLANREYMIDLKENNYIYNEDVILENSLALIKNKKSTLDKNIILAIGDPKYVPAGQYSIEVLNSLPLKDYSLVYGKDVRSVLSYVELGEADYGIVYLTDTKILKNSEVIQVFSKTLHKPIEYSIGISKDSKNKKEAEDFINFLKGKDWND</sequence>
<dbReference type="Gene3D" id="3.40.190.10">
    <property type="entry name" value="Periplasmic binding protein-like II"/>
    <property type="match status" value="2"/>
</dbReference>
<protein>
    <submittedName>
        <fullName evidence="4">Molybdate ABC transporter substrate-binding protein</fullName>
    </submittedName>
</protein>
<dbReference type="PIRSF" id="PIRSF004846">
    <property type="entry name" value="ModA"/>
    <property type="match status" value="1"/>
</dbReference>
<dbReference type="Pfam" id="PF13531">
    <property type="entry name" value="SBP_bac_11"/>
    <property type="match status" value="1"/>
</dbReference>
<dbReference type="EMBL" id="JAVIKH010000004">
    <property type="protein sequence ID" value="MDX8335673.1"/>
    <property type="molecule type" value="Genomic_DNA"/>
</dbReference>
<keyword evidence="3" id="KW-0732">Signal</keyword>
<dbReference type="Proteomes" id="UP001279681">
    <property type="component" value="Unassembled WGS sequence"/>
</dbReference>
<accession>A0ABU4W831</accession>